<keyword evidence="2" id="KW-0238">DNA-binding</keyword>
<dbReference type="Proteomes" id="UP000571817">
    <property type="component" value="Unassembled WGS sequence"/>
</dbReference>
<accession>A0A853DCA9</accession>
<dbReference type="Gene3D" id="1.10.10.10">
    <property type="entry name" value="Winged helix-like DNA-binding domain superfamily/Winged helix DNA-binding domain"/>
    <property type="match status" value="1"/>
</dbReference>
<dbReference type="InterPro" id="IPR011008">
    <property type="entry name" value="Dimeric_a/b-barrel"/>
</dbReference>
<dbReference type="AlphaFoldDB" id="A0A853DCA9"/>
<name>A0A853DCA9_9MICO</name>
<dbReference type="RefSeq" id="WP_179481688.1">
    <property type="nucleotide sequence ID" value="NZ_JACCFW010000001.1"/>
</dbReference>
<sequence>MGSIELHILQCLIIDGRMPLRRIGEVVGVSEQTVSRRYRAMRDAGQVRVHAVRSGFTATRQAWTVRIQSRPDSAEALADALANRDDTGWIALTSGGSEVVCATSGPVGSSGEGVLRRLPHTGAVLNFSAQAMLRAFAGAVDEWTMFDTALTTLQAAELRAAARHRRHAGTEAITDADAPLVAALARDGRATAADLARGLDWPVSRVAGRLDALLGGALYVLTDHLPETFGYHASAMMCLTVSPGRVVDVCETLAGHRPTGFVTATTGSANVMATVTCRSQDDLFTYVTEQVGALPGVLQLDLLPYLRRVKQGGSRVVDGRLVAPT</sequence>
<dbReference type="SUPFAM" id="SSF54909">
    <property type="entry name" value="Dimeric alpha+beta barrel"/>
    <property type="match status" value="1"/>
</dbReference>
<protein>
    <submittedName>
        <fullName evidence="2">DNA-binding Lrp family transcriptional regulator</fullName>
    </submittedName>
</protein>
<dbReference type="SUPFAM" id="SSF46785">
    <property type="entry name" value="Winged helix' DNA-binding domain"/>
    <property type="match status" value="1"/>
</dbReference>
<dbReference type="Gene3D" id="3.30.70.920">
    <property type="match status" value="1"/>
</dbReference>
<dbReference type="PANTHER" id="PTHR30154">
    <property type="entry name" value="LEUCINE-RESPONSIVE REGULATORY PROTEIN"/>
    <property type="match status" value="1"/>
</dbReference>
<dbReference type="PROSITE" id="PS50956">
    <property type="entry name" value="HTH_ASNC_2"/>
    <property type="match status" value="1"/>
</dbReference>
<evidence type="ECO:0000313" key="2">
    <source>
        <dbReference type="EMBL" id="NYJ75206.1"/>
    </source>
</evidence>
<dbReference type="PANTHER" id="PTHR30154:SF34">
    <property type="entry name" value="TRANSCRIPTIONAL REGULATOR AZLB"/>
    <property type="match status" value="1"/>
</dbReference>
<dbReference type="EMBL" id="JACCFW010000001">
    <property type="protein sequence ID" value="NYJ75206.1"/>
    <property type="molecule type" value="Genomic_DNA"/>
</dbReference>
<organism evidence="2 3">
    <name type="scientific">Allobranchiibius huperziae</name>
    <dbReference type="NCBI Taxonomy" id="1874116"/>
    <lineage>
        <taxon>Bacteria</taxon>
        <taxon>Bacillati</taxon>
        <taxon>Actinomycetota</taxon>
        <taxon>Actinomycetes</taxon>
        <taxon>Micrococcales</taxon>
        <taxon>Dermacoccaceae</taxon>
        <taxon>Allobranchiibius</taxon>
    </lineage>
</organism>
<reference evidence="2 3" key="1">
    <citation type="submission" date="2020-07" db="EMBL/GenBank/DDBJ databases">
        <title>Sequencing the genomes of 1000 actinobacteria strains.</title>
        <authorList>
            <person name="Klenk H.-P."/>
        </authorList>
    </citation>
    <scope>NUCLEOTIDE SEQUENCE [LARGE SCALE GENOMIC DNA]</scope>
    <source>
        <strain evidence="2 3">DSM 29531</strain>
    </source>
</reference>
<dbReference type="InterPro" id="IPR036390">
    <property type="entry name" value="WH_DNA-bd_sf"/>
</dbReference>
<gene>
    <name evidence="2" type="ORF">HNR15_002169</name>
</gene>
<dbReference type="GO" id="GO:0043200">
    <property type="term" value="P:response to amino acid"/>
    <property type="evidence" value="ECO:0007669"/>
    <property type="project" value="TreeGrafter"/>
</dbReference>
<dbReference type="InterPro" id="IPR036388">
    <property type="entry name" value="WH-like_DNA-bd_sf"/>
</dbReference>
<dbReference type="InterPro" id="IPR054609">
    <property type="entry name" value="PF0864-like_C"/>
</dbReference>
<dbReference type="GO" id="GO:0005829">
    <property type="term" value="C:cytosol"/>
    <property type="evidence" value="ECO:0007669"/>
    <property type="project" value="TreeGrafter"/>
</dbReference>
<comment type="caution">
    <text evidence="2">The sequence shown here is derived from an EMBL/GenBank/DDBJ whole genome shotgun (WGS) entry which is preliminary data.</text>
</comment>
<feature type="domain" description="HTH asnC-type" evidence="1">
    <location>
        <begin position="1"/>
        <end position="45"/>
    </location>
</feature>
<evidence type="ECO:0000259" key="1">
    <source>
        <dbReference type="PROSITE" id="PS50956"/>
    </source>
</evidence>
<proteinExistence type="predicted"/>
<dbReference type="Pfam" id="PF22482">
    <property type="entry name" value="AsnC_trans_reg_3"/>
    <property type="match status" value="1"/>
</dbReference>
<dbReference type="InterPro" id="IPR000485">
    <property type="entry name" value="AsnC-type_HTH_dom"/>
</dbReference>
<keyword evidence="3" id="KW-1185">Reference proteome</keyword>
<dbReference type="GO" id="GO:0043565">
    <property type="term" value="F:sequence-specific DNA binding"/>
    <property type="evidence" value="ECO:0007669"/>
    <property type="project" value="InterPro"/>
</dbReference>
<dbReference type="Pfam" id="PF13404">
    <property type="entry name" value="HTH_AsnC-type"/>
    <property type="match status" value="1"/>
</dbReference>
<evidence type="ECO:0000313" key="3">
    <source>
        <dbReference type="Proteomes" id="UP000571817"/>
    </source>
</evidence>